<name>A0A8B8CWD8_CRAVI</name>
<dbReference type="AlphaFoldDB" id="A0A8B8CWD8"/>
<evidence type="ECO:0000256" key="5">
    <source>
        <dbReference type="SAM" id="MobiDB-lite"/>
    </source>
</evidence>
<evidence type="ECO:0000256" key="1">
    <source>
        <dbReference type="ARBA" id="ARBA00004141"/>
    </source>
</evidence>
<protein>
    <submittedName>
        <fullName evidence="8">Organic solute transporter subunit alpha-like isoform X1</fullName>
    </submittedName>
</protein>
<feature type="transmembrane region" description="Helical" evidence="6">
    <location>
        <begin position="79"/>
        <end position="99"/>
    </location>
</feature>
<gene>
    <name evidence="8" type="primary">LOC111122446</name>
</gene>
<feature type="transmembrane region" description="Helical" evidence="6">
    <location>
        <begin position="293"/>
        <end position="311"/>
    </location>
</feature>
<dbReference type="GO" id="GO:0016020">
    <property type="term" value="C:membrane"/>
    <property type="evidence" value="ECO:0007669"/>
    <property type="project" value="UniProtKB-SubCell"/>
</dbReference>
<dbReference type="SMART" id="SM01417">
    <property type="entry name" value="Solute_trans_a"/>
    <property type="match status" value="1"/>
</dbReference>
<keyword evidence="3 6" id="KW-1133">Transmembrane helix</keyword>
<dbReference type="KEGG" id="cvn:111122446"/>
<proteinExistence type="predicted"/>
<keyword evidence="4 6" id="KW-0472">Membrane</keyword>
<accession>A0A8B8CWD8</accession>
<dbReference type="Pfam" id="PF03619">
    <property type="entry name" value="Solute_trans_a"/>
    <property type="match status" value="1"/>
</dbReference>
<organism evidence="7 8">
    <name type="scientific">Crassostrea virginica</name>
    <name type="common">Eastern oyster</name>
    <dbReference type="NCBI Taxonomy" id="6565"/>
    <lineage>
        <taxon>Eukaryota</taxon>
        <taxon>Metazoa</taxon>
        <taxon>Spiralia</taxon>
        <taxon>Lophotrochozoa</taxon>
        <taxon>Mollusca</taxon>
        <taxon>Bivalvia</taxon>
        <taxon>Autobranchia</taxon>
        <taxon>Pteriomorphia</taxon>
        <taxon>Ostreida</taxon>
        <taxon>Ostreoidea</taxon>
        <taxon>Ostreidae</taxon>
        <taxon>Crassostrea</taxon>
    </lineage>
</organism>
<reference evidence="8" key="1">
    <citation type="submission" date="2025-08" db="UniProtKB">
        <authorList>
            <consortium name="RefSeq"/>
        </authorList>
    </citation>
    <scope>IDENTIFICATION</scope>
    <source>
        <tissue evidence="8">Whole sample</tissue>
    </source>
</reference>
<keyword evidence="7" id="KW-1185">Reference proteome</keyword>
<dbReference type="Proteomes" id="UP000694844">
    <property type="component" value="Chromosome 2"/>
</dbReference>
<feature type="transmembrane region" description="Helical" evidence="6">
    <location>
        <begin position="250"/>
        <end position="273"/>
    </location>
</feature>
<evidence type="ECO:0000256" key="3">
    <source>
        <dbReference type="ARBA" id="ARBA00022989"/>
    </source>
</evidence>
<dbReference type="GeneID" id="111122446"/>
<evidence type="ECO:0000256" key="6">
    <source>
        <dbReference type="SAM" id="Phobius"/>
    </source>
</evidence>
<feature type="transmembrane region" description="Helical" evidence="6">
    <location>
        <begin position="105"/>
        <end position="126"/>
    </location>
</feature>
<evidence type="ECO:0000313" key="7">
    <source>
        <dbReference type="Proteomes" id="UP000694844"/>
    </source>
</evidence>
<keyword evidence="2 6" id="KW-0812">Transmembrane</keyword>
<dbReference type="PANTHER" id="PTHR23423">
    <property type="entry name" value="ORGANIC SOLUTE TRANSPORTER-RELATED"/>
    <property type="match status" value="1"/>
</dbReference>
<dbReference type="OrthoDB" id="5832279at2759"/>
<dbReference type="InterPro" id="IPR005178">
    <property type="entry name" value="Ostalpha/TMEM184C"/>
</dbReference>
<feature type="transmembrane region" description="Helical" evidence="6">
    <location>
        <begin position="211"/>
        <end position="229"/>
    </location>
</feature>
<evidence type="ECO:0000256" key="2">
    <source>
        <dbReference type="ARBA" id="ARBA00022692"/>
    </source>
</evidence>
<feature type="region of interest" description="Disordered" evidence="5">
    <location>
        <begin position="318"/>
        <end position="338"/>
    </location>
</feature>
<feature type="transmembrane region" description="Helical" evidence="6">
    <location>
        <begin position="173"/>
        <end position="196"/>
    </location>
</feature>
<evidence type="ECO:0000313" key="8">
    <source>
        <dbReference type="RefSeq" id="XP_022319955.1"/>
    </source>
</evidence>
<feature type="transmembrane region" description="Helical" evidence="6">
    <location>
        <begin position="37"/>
        <end position="58"/>
    </location>
</feature>
<comment type="subcellular location">
    <subcellularLocation>
        <location evidence="1">Membrane</location>
        <topology evidence="1">Multi-pass membrane protein</topology>
    </subcellularLocation>
</comment>
<dbReference type="RefSeq" id="XP_022319955.1">
    <property type="nucleotide sequence ID" value="XM_022464247.1"/>
</dbReference>
<sequence length="338" mass="38279">MKNKTMANNSSVQDMDCRHKDFPVSSILFSELEREPAILALTITAAVLCVATVILYFLTIKFIYAHRRLEGMKINKYKVIVMLGLYPLVSCVCMLSLLLPRTTMIAELTIAMYMALCIIMFVRIVVDYMGGFKAVCKEMEGEEMSFRTGPCCCCCCCPGVNKQRVNRVNLKRVNFMTLQGAVVRPVITVLALILWADNRYILGEDMSPSAASLYLNLIGAVSSMVAMWAMMVTFRSLRVRLSDYNIGKKFAALQLTIVVVNLQGFVFQILAKYNIPECVKALSSTVRAYRSDHFLLIVEMLLLMIFARFAFRRKEESYRPPSREVTNTEPQPPPPTYL</sequence>
<evidence type="ECO:0000256" key="4">
    <source>
        <dbReference type="ARBA" id="ARBA00023136"/>
    </source>
</evidence>